<evidence type="ECO:0000313" key="2">
    <source>
        <dbReference type="EMBL" id="KAG6113269.1"/>
    </source>
</evidence>
<dbReference type="EMBL" id="SRQM01000303">
    <property type="protein sequence ID" value="KAG6113269.1"/>
    <property type="molecule type" value="Genomic_DNA"/>
</dbReference>
<keyword evidence="3" id="KW-1185">Reference proteome</keyword>
<organism evidence="2 3">
    <name type="scientific">Claviceps humidiphila</name>
    <dbReference type="NCBI Taxonomy" id="1294629"/>
    <lineage>
        <taxon>Eukaryota</taxon>
        <taxon>Fungi</taxon>
        <taxon>Dikarya</taxon>
        <taxon>Ascomycota</taxon>
        <taxon>Pezizomycotina</taxon>
        <taxon>Sordariomycetes</taxon>
        <taxon>Hypocreomycetidae</taxon>
        <taxon>Hypocreales</taxon>
        <taxon>Clavicipitaceae</taxon>
        <taxon>Claviceps</taxon>
    </lineage>
</organism>
<gene>
    <name evidence="2" type="ORF">E4U13_003937</name>
</gene>
<comment type="caution">
    <text evidence="2">The sequence shown here is derived from an EMBL/GenBank/DDBJ whole genome shotgun (WGS) entry which is preliminary data.</text>
</comment>
<evidence type="ECO:0000313" key="3">
    <source>
        <dbReference type="Proteomes" id="UP000732380"/>
    </source>
</evidence>
<protein>
    <submittedName>
        <fullName evidence="2">Uncharacterized protein</fullName>
    </submittedName>
</protein>
<evidence type="ECO:0000256" key="1">
    <source>
        <dbReference type="SAM" id="MobiDB-lite"/>
    </source>
</evidence>
<sequence>MADHEKRDEYFWDAYANDEEEEYVWDDYRPYDFLNFLDNNYDAAYNEAVHDWYDDPNDYREYQKKIKDAQKKDDKNKDVQKKDDKDKYGKDKDGNILFPVVCVP</sequence>
<dbReference type="Proteomes" id="UP000732380">
    <property type="component" value="Unassembled WGS sequence"/>
</dbReference>
<feature type="region of interest" description="Disordered" evidence="1">
    <location>
        <begin position="67"/>
        <end position="94"/>
    </location>
</feature>
<name>A0A9P7TTG5_9HYPO</name>
<accession>A0A9P7TTG5</accession>
<dbReference type="AlphaFoldDB" id="A0A9P7TTG5"/>
<proteinExistence type="predicted"/>
<reference evidence="2 3" key="1">
    <citation type="journal article" date="2020" name="bioRxiv">
        <title>Whole genome comparisons of ergot fungi reveals the divergence and evolution of species within the genus Claviceps are the result of varying mechanisms driving genome evolution and host range expansion.</title>
        <authorList>
            <person name="Wyka S.A."/>
            <person name="Mondo S.J."/>
            <person name="Liu M."/>
            <person name="Dettman J."/>
            <person name="Nalam V."/>
            <person name="Broders K.D."/>
        </authorList>
    </citation>
    <scope>NUCLEOTIDE SEQUENCE [LARGE SCALE GENOMIC DNA]</scope>
    <source>
        <strain evidence="2 3">LM576</strain>
    </source>
</reference>